<dbReference type="InterPro" id="IPR027417">
    <property type="entry name" value="P-loop_NTPase"/>
</dbReference>
<dbReference type="SUPFAM" id="SSF52540">
    <property type="entry name" value="P-loop containing nucleoside triphosphate hydrolases"/>
    <property type="match status" value="2"/>
</dbReference>
<accession>A0A0F9I0R7</accession>
<protein>
    <submittedName>
        <fullName evidence="1">Uncharacterized protein</fullName>
    </submittedName>
</protein>
<reference evidence="1" key="1">
    <citation type="journal article" date="2015" name="Nature">
        <title>Complex archaea that bridge the gap between prokaryotes and eukaryotes.</title>
        <authorList>
            <person name="Spang A."/>
            <person name="Saw J.H."/>
            <person name="Jorgensen S.L."/>
            <person name="Zaremba-Niedzwiedzka K."/>
            <person name="Martijn J."/>
            <person name="Lind A.E."/>
            <person name="van Eijk R."/>
            <person name="Schleper C."/>
            <person name="Guy L."/>
            <person name="Ettema T.J."/>
        </authorList>
    </citation>
    <scope>NUCLEOTIDE SEQUENCE</scope>
</reference>
<dbReference type="AlphaFoldDB" id="A0A0F9I0R7"/>
<sequence>MISKILIIMSGGILCFSKTFFGDDKIDDDLVSGFLTAISNIAKEIGGGEIESLNFRNFNFVYTHDDEELCMFIIVADIADPEEEVREKLELLKDEFIGRYHDDLKNWSCETKKFEPFNEFVEDNIFIPPKILLVGEEGVGKTSIINLFPGETILELDDDMNEIIQKLIPIPNFKRINEVILRAMDLKDLIVNSKIYRPILDSFDIICIVTNSGASNLGRTKRLYSQLAQKVKKADYYIIANFQDLTKTSYEPAKVEELFGVKTFGFSAIHESAKEKMYSIFNKMLFKSITDKIRRKQT</sequence>
<gene>
    <name evidence="1" type="ORF">LCGC14_1718700</name>
</gene>
<name>A0A0F9I0R7_9ZZZZ</name>
<proteinExistence type="predicted"/>
<evidence type="ECO:0000313" key="1">
    <source>
        <dbReference type="EMBL" id="KKM13199.1"/>
    </source>
</evidence>
<organism evidence="1">
    <name type="scientific">marine sediment metagenome</name>
    <dbReference type="NCBI Taxonomy" id="412755"/>
    <lineage>
        <taxon>unclassified sequences</taxon>
        <taxon>metagenomes</taxon>
        <taxon>ecological metagenomes</taxon>
    </lineage>
</organism>
<dbReference type="EMBL" id="LAZR01015432">
    <property type="protein sequence ID" value="KKM13199.1"/>
    <property type="molecule type" value="Genomic_DNA"/>
</dbReference>
<comment type="caution">
    <text evidence="1">The sequence shown here is derived from an EMBL/GenBank/DDBJ whole genome shotgun (WGS) entry which is preliminary data.</text>
</comment>
<dbReference type="Gene3D" id="3.40.50.300">
    <property type="entry name" value="P-loop containing nucleotide triphosphate hydrolases"/>
    <property type="match status" value="1"/>
</dbReference>